<evidence type="ECO:0000313" key="10">
    <source>
        <dbReference type="Proteomes" id="UP000216752"/>
    </source>
</evidence>
<gene>
    <name evidence="7" type="ORF">SPSIL_033720</name>
    <name evidence="8" type="ORF">SPSIL_039580</name>
    <name evidence="9" type="ORF">SPSIL_055490</name>
</gene>
<dbReference type="RefSeq" id="WP_211289781.1">
    <property type="nucleotide sequence ID" value="NZ_CP155573.1"/>
</dbReference>
<evidence type="ECO:0000313" key="7">
    <source>
        <dbReference type="EMBL" id="XFO67183.1"/>
    </source>
</evidence>
<dbReference type="CDD" id="cd00093">
    <property type="entry name" value="HTH_XRE"/>
    <property type="match status" value="1"/>
</dbReference>
<evidence type="ECO:0000313" key="8">
    <source>
        <dbReference type="EMBL" id="XFO67739.1"/>
    </source>
</evidence>
<dbReference type="InterPro" id="IPR001387">
    <property type="entry name" value="Cro/C1-type_HTH"/>
</dbReference>
<evidence type="ECO:0000256" key="4">
    <source>
        <dbReference type="ARBA" id="ARBA00023172"/>
    </source>
</evidence>
<feature type="domain" description="HTH cro/C1-type" evidence="6">
    <location>
        <begin position="10"/>
        <end position="45"/>
    </location>
</feature>
<accession>A0ABZ3IP89</accession>
<evidence type="ECO:0000259" key="6">
    <source>
        <dbReference type="PROSITE" id="PS50943"/>
    </source>
</evidence>
<dbReference type="PANTHER" id="PTHR35004:SF7">
    <property type="entry name" value="INTEGRASE PROTEIN"/>
    <property type="match status" value="1"/>
</dbReference>
<reference evidence="7 10" key="1">
    <citation type="submission" date="2024-05" db="EMBL/GenBank/DDBJ databases">
        <title>Isolation and characterization of Sporomusa carbonis sp. nov., a carboxydotrophic hydrogenogen in the genus of Sporomusa isolated from a charcoal burning pile.</title>
        <authorList>
            <person name="Boeer T."/>
            <person name="Rosenbaum F."/>
            <person name="Eysell L."/>
            <person name="Mueller V."/>
            <person name="Daniel R."/>
            <person name="Poehlein A."/>
        </authorList>
    </citation>
    <scope>NUCLEOTIDE SEQUENCE [LARGE SCALE GENOMIC DNA]</scope>
    <source>
        <strain evidence="7 10">DSM 10669</strain>
    </source>
</reference>
<feature type="domain" description="HTH IS21-type" evidence="5">
    <location>
        <begin position="6"/>
        <end position="69"/>
    </location>
</feature>
<dbReference type="Pfam" id="PF22483">
    <property type="entry name" value="Mu-transpos_C_2"/>
    <property type="match status" value="1"/>
</dbReference>
<dbReference type="NCBIfam" id="NF033546">
    <property type="entry name" value="transpos_IS21"/>
    <property type="match status" value="1"/>
</dbReference>
<dbReference type="Proteomes" id="UP000216752">
    <property type="component" value="Chromosome"/>
</dbReference>
<keyword evidence="2" id="KW-0815">Transposition</keyword>
<evidence type="ECO:0000256" key="3">
    <source>
        <dbReference type="ARBA" id="ARBA00023125"/>
    </source>
</evidence>
<keyword evidence="3" id="KW-0238">DNA-binding</keyword>
<keyword evidence="4" id="KW-0233">DNA recombination</keyword>
<dbReference type="InterPro" id="IPR009057">
    <property type="entry name" value="Homeodomain-like_sf"/>
</dbReference>
<proteinExistence type="inferred from homology"/>
<dbReference type="Pfam" id="PF08281">
    <property type="entry name" value="Sigma70_r4_2"/>
    <property type="match status" value="1"/>
</dbReference>
<sequence>MIEVDQYQFIRHAYAVEGLSQREIASRLGISRNTVKKYVEGEVMPLTAKPPQRGFPVIGPVKDIINSYFEEDRLNNLPKQRHTAKRIYDRLCKEHNFTGSYSTVRQFVRQLKQTTKVHIPLEFDPGEAAQVDWGTAIAYIKGQRTVVQLFCMRLCHSAAIFVAAFPTQRYESFLMGHRKAFEFFGGVPRRLIYDNVKTAVKEGWGRHVTQEQLPFQYLKAHYAFASTFCNPGQGNEKGLVENLVGFSRRNVLVPIPHVDSWEELQSCLDQYSKDYLTHKIQSRPSLVGTMLAEERACLTSLPQGSFECAITKPAKVRDGSLIQFDHNEYSVPVHLIGQEVTVKGYPLHVEVWHKSTKIVTHERSYKRGDVSYELAHYLPALEKKPRAVTNAAPVRHAGLPSEIMDLKHRLAGKTADRDFVAILKFTVQYGQEAVLNAVRKAQLANHHSVEAVRFHLWQAIHRQVQPPEPIPTDPRLPKIMPVNLKQYDTLMKGRN</sequence>
<dbReference type="Gene3D" id="1.10.10.60">
    <property type="entry name" value="Homeodomain-like"/>
    <property type="match status" value="1"/>
</dbReference>
<keyword evidence="10" id="KW-1185">Reference proteome</keyword>
<evidence type="ECO:0000256" key="1">
    <source>
        <dbReference type="ARBA" id="ARBA00009277"/>
    </source>
</evidence>
<comment type="similarity">
    <text evidence="1">Belongs to the transposase IS21/IS408/IS1162 family.</text>
</comment>
<dbReference type="SUPFAM" id="SSF46689">
    <property type="entry name" value="Homeodomain-like"/>
    <property type="match status" value="1"/>
</dbReference>
<evidence type="ECO:0000313" key="9">
    <source>
        <dbReference type="EMBL" id="XFO69317.1"/>
    </source>
</evidence>
<protein>
    <recommendedName>
        <fullName evidence="11">Integrase core domain protein</fullName>
    </recommendedName>
</protein>
<dbReference type="EMBL" id="CP155573">
    <property type="protein sequence ID" value="XFO67739.1"/>
    <property type="molecule type" value="Genomic_DNA"/>
</dbReference>
<dbReference type="InterPro" id="IPR054353">
    <property type="entry name" value="IstA-like_C"/>
</dbReference>
<dbReference type="EMBL" id="CP155573">
    <property type="protein sequence ID" value="XFO67183.1"/>
    <property type="molecule type" value="Genomic_DNA"/>
</dbReference>
<evidence type="ECO:0000259" key="5">
    <source>
        <dbReference type="PROSITE" id="PS50531"/>
    </source>
</evidence>
<dbReference type="PANTHER" id="PTHR35004">
    <property type="entry name" value="TRANSPOSASE RV3428C-RELATED"/>
    <property type="match status" value="1"/>
</dbReference>
<dbReference type="PROSITE" id="PS50531">
    <property type="entry name" value="HTH_IS21"/>
    <property type="match status" value="1"/>
</dbReference>
<evidence type="ECO:0008006" key="11">
    <source>
        <dbReference type="Google" id="ProtNLM"/>
    </source>
</evidence>
<evidence type="ECO:0000256" key="2">
    <source>
        <dbReference type="ARBA" id="ARBA00022578"/>
    </source>
</evidence>
<dbReference type="PROSITE" id="PS50943">
    <property type="entry name" value="HTH_CROC1"/>
    <property type="match status" value="1"/>
</dbReference>
<organism evidence="7 10">
    <name type="scientific">Sporomusa silvacetica DSM 10669</name>
    <dbReference type="NCBI Taxonomy" id="1123289"/>
    <lineage>
        <taxon>Bacteria</taxon>
        <taxon>Bacillati</taxon>
        <taxon>Bacillota</taxon>
        <taxon>Negativicutes</taxon>
        <taxon>Selenomonadales</taxon>
        <taxon>Sporomusaceae</taxon>
        <taxon>Sporomusa</taxon>
    </lineage>
</organism>
<dbReference type="InterPro" id="IPR013249">
    <property type="entry name" value="RNA_pol_sigma70_r4_t2"/>
</dbReference>
<dbReference type="InterPro" id="IPR017894">
    <property type="entry name" value="HTH_IS21_transposase_type"/>
</dbReference>
<name>A0ABZ3IP89_9FIRM</name>
<dbReference type="EMBL" id="CP155573">
    <property type="protein sequence ID" value="XFO69317.1"/>
    <property type="molecule type" value="Genomic_DNA"/>
</dbReference>